<protein>
    <recommendedName>
        <fullName evidence="2">Transposase domain-containing protein</fullName>
    </recommendedName>
</protein>
<name>U9UIQ0_RHIID</name>
<dbReference type="HOGENOM" id="CLU_078867_0_1_1"/>
<accession>U9UIQ0</accession>
<dbReference type="AlphaFoldDB" id="U9UIQ0"/>
<evidence type="ECO:0000313" key="1">
    <source>
        <dbReference type="EMBL" id="ESA20304.1"/>
    </source>
</evidence>
<sequence>MLFPVLSLKTQIISMYQRPGFVESLQKWTNWVNIANLYTDIYDGKVWKTFPSSLDNLDTQFFTNETADSNLGIMINLDWFQPFNSSAYSSGPEEVKLHKINHYLSPIVDELLEFWDGVDLPSTDLHPTALVGCHRCYKIANISGRKLNYGGFDDMTEWFVQIDLNEHRRNAERWRLCKSKYERKKHVSETHVRWSELLRLPYFNPIRFLVVDPMHNLFLGIAHWIVKRLWIDGGKITKTHLKLMEKRAKKIQVPVDLGRIPSKIATGEGFSGYTADQWRSFIMIYATPIMWDLLDEADRKILANFLV</sequence>
<evidence type="ECO:0008006" key="2">
    <source>
        <dbReference type="Google" id="ProtNLM"/>
    </source>
</evidence>
<proteinExistence type="predicted"/>
<dbReference type="PANTHER" id="PTHR46579:SF2">
    <property type="entry name" value="C2H2-TYPE DOMAIN-CONTAINING PROTEIN"/>
    <property type="match status" value="1"/>
</dbReference>
<organism evidence="1">
    <name type="scientific">Rhizophagus irregularis (strain DAOM 181602 / DAOM 197198 / MUCL 43194)</name>
    <name type="common">Arbuscular mycorrhizal fungus</name>
    <name type="synonym">Glomus intraradices</name>
    <dbReference type="NCBI Taxonomy" id="747089"/>
    <lineage>
        <taxon>Eukaryota</taxon>
        <taxon>Fungi</taxon>
        <taxon>Fungi incertae sedis</taxon>
        <taxon>Mucoromycota</taxon>
        <taxon>Glomeromycotina</taxon>
        <taxon>Glomeromycetes</taxon>
        <taxon>Glomerales</taxon>
        <taxon>Glomeraceae</taxon>
        <taxon>Rhizophagus</taxon>
    </lineage>
</organism>
<dbReference type="PANTHER" id="PTHR46579">
    <property type="entry name" value="F5/8 TYPE C DOMAIN-CONTAINING PROTEIN-RELATED"/>
    <property type="match status" value="1"/>
</dbReference>
<dbReference type="VEuPathDB" id="FungiDB:RhiirFUN_015835"/>
<dbReference type="VEuPathDB" id="FungiDB:RhiirFUN_024117"/>
<gene>
    <name evidence="1" type="ORF">GLOINDRAFT_2023</name>
</gene>
<dbReference type="EMBL" id="KI277442">
    <property type="protein sequence ID" value="ESA20304.1"/>
    <property type="molecule type" value="Genomic_DNA"/>
</dbReference>
<reference evidence="1" key="1">
    <citation type="submission" date="2013-07" db="EMBL/GenBank/DDBJ databases">
        <title>The genome of an arbuscular mycorrhizal fungus provides insights into the evolution of the oldest plant symbiosis.</title>
        <authorList>
            <consortium name="DOE Joint Genome Institute"/>
            <person name="Tisserant E."/>
            <person name="Malbreil M."/>
            <person name="Kuo A."/>
            <person name="Kohler A."/>
            <person name="Symeonidi A."/>
            <person name="Balestrini R."/>
            <person name="Charron P."/>
            <person name="Duensing N."/>
            <person name="Frei-dit-Frey N."/>
            <person name="Gianinazzi-Pearson V."/>
            <person name="Gilbert B."/>
            <person name="Handa Y."/>
            <person name="Hijri M."/>
            <person name="Kaul R."/>
            <person name="Kawaguchi M."/>
            <person name="Krajinski F."/>
            <person name="Lammers P."/>
            <person name="Lapierre D."/>
            <person name="Masclaux F.G."/>
            <person name="Murat C."/>
            <person name="Morin E."/>
            <person name="Ndikumana S."/>
            <person name="Pagni M."/>
            <person name="Petitpierre D."/>
            <person name="Requena N."/>
            <person name="Rosikiewicz P."/>
            <person name="Riley R."/>
            <person name="Saito K."/>
            <person name="San Clemente H."/>
            <person name="Shapiro H."/>
            <person name="van Tuinen D."/>
            <person name="Becard G."/>
            <person name="Bonfante P."/>
            <person name="Paszkowski U."/>
            <person name="Shachar-Hill Y."/>
            <person name="Young J.P."/>
            <person name="Sanders I.R."/>
            <person name="Henrissat B."/>
            <person name="Rensing S.A."/>
            <person name="Grigoriev I.V."/>
            <person name="Corradi N."/>
            <person name="Roux C."/>
            <person name="Martin F."/>
        </authorList>
    </citation>
    <scope>NUCLEOTIDE SEQUENCE</scope>
    <source>
        <strain evidence="1">DAOM 197198</strain>
    </source>
</reference>